<dbReference type="Pfam" id="PF02254">
    <property type="entry name" value="TrkA_N"/>
    <property type="match status" value="1"/>
</dbReference>
<sequence>MQDKKGRMNGKYIVIVGCGRLGSYLANTLSQWGASVVIVDLHEESFKLLSPHFGGFRLTGDAVESGVMRQAKLDRADLLVAATHDDNVNLLVAQTALKVFKVPRVLARVYDPRNDDIYQELGIETICPITVAAELFLQAVTEGRLPGEER</sequence>
<accession>A0A1F5EXJ1</accession>
<evidence type="ECO:0000259" key="3">
    <source>
        <dbReference type="PROSITE" id="PS51201"/>
    </source>
</evidence>
<keyword evidence="2" id="KW-0630">Potassium</keyword>
<dbReference type="InterPro" id="IPR006036">
    <property type="entry name" value="K_uptake_TrkA"/>
</dbReference>
<organism evidence="4 5">
    <name type="scientific">Candidatus Coatesbacteria bacterium RBG_13_66_14</name>
    <dbReference type="NCBI Taxonomy" id="1817816"/>
    <lineage>
        <taxon>Bacteria</taxon>
        <taxon>Candidatus Coatesiibacteriota</taxon>
    </lineage>
</organism>
<dbReference type="PROSITE" id="PS51201">
    <property type="entry name" value="RCK_N"/>
    <property type="match status" value="1"/>
</dbReference>
<dbReference type="PANTHER" id="PTHR43833">
    <property type="entry name" value="POTASSIUM CHANNEL PROTEIN 2-RELATED-RELATED"/>
    <property type="match status" value="1"/>
</dbReference>
<dbReference type="PANTHER" id="PTHR43833:SF8">
    <property type="entry name" value="TRK SYSTEM POTASSIUM UPTAKE PROTEIN TRKA"/>
    <property type="match status" value="1"/>
</dbReference>
<protein>
    <submittedName>
        <fullName evidence="4">Potassium transporter TrkA</fullName>
    </submittedName>
</protein>
<dbReference type="EMBL" id="MFAF01000132">
    <property type="protein sequence ID" value="OGD72080.1"/>
    <property type="molecule type" value="Genomic_DNA"/>
</dbReference>
<evidence type="ECO:0000256" key="2">
    <source>
        <dbReference type="ARBA" id="ARBA00022958"/>
    </source>
</evidence>
<dbReference type="Proteomes" id="UP000177187">
    <property type="component" value="Unassembled WGS sequence"/>
</dbReference>
<dbReference type="GO" id="GO:0015079">
    <property type="term" value="F:potassium ion transmembrane transporter activity"/>
    <property type="evidence" value="ECO:0007669"/>
    <property type="project" value="InterPro"/>
</dbReference>
<dbReference type="InterPro" id="IPR050721">
    <property type="entry name" value="Trk_Ktr_HKT_K-transport"/>
</dbReference>
<keyword evidence="1" id="KW-0633">Potassium transport</keyword>
<name>A0A1F5EXJ1_9BACT</name>
<keyword evidence="1" id="KW-0406">Ion transport</keyword>
<reference evidence="4 5" key="1">
    <citation type="journal article" date="2016" name="Nat. Commun.">
        <title>Thousands of microbial genomes shed light on interconnected biogeochemical processes in an aquifer system.</title>
        <authorList>
            <person name="Anantharaman K."/>
            <person name="Brown C.T."/>
            <person name="Hug L.A."/>
            <person name="Sharon I."/>
            <person name="Castelle C.J."/>
            <person name="Probst A.J."/>
            <person name="Thomas B.C."/>
            <person name="Singh A."/>
            <person name="Wilkins M.J."/>
            <person name="Karaoz U."/>
            <person name="Brodie E.L."/>
            <person name="Williams K.H."/>
            <person name="Hubbard S.S."/>
            <person name="Banfield J.F."/>
        </authorList>
    </citation>
    <scope>NUCLEOTIDE SEQUENCE [LARGE SCALE GENOMIC DNA]</scope>
</reference>
<feature type="domain" description="RCK N-terminal" evidence="3">
    <location>
        <begin position="10"/>
        <end position="130"/>
    </location>
</feature>
<evidence type="ECO:0000256" key="1">
    <source>
        <dbReference type="ARBA" id="ARBA00022538"/>
    </source>
</evidence>
<evidence type="ECO:0000313" key="5">
    <source>
        <dbReference type="Proteomes" id="UP000177187"/>
    </source>
</evidence>
<comment type="caution">
    <text evidence="4">The sequence shown here is derived from an EMBL/GenBank/DDBJ whole genome shotgun (WGS) entry which is preliminary data.</text>
</comment>
<dbReference type="InterPro" id="IPR036291">
    <property type="entry name" value="NAD(P)-bd_dom_sf"/>
</dbReference>
<dbReference type="Gene3D" id="3.40.50.720">
    <property type="entry name" value="NAD(P)-binding Rossmann-like Domain"/>
    <property type="match status" value="1"/>
</dbReference>
<dbReference type="AlphaFoldDB" id="A0A1F5EXJ1"/>
<evidence type="ECO:0000313" key="4">
    <source>
        <dbReference type="EMBL" id="OGD72080.1"/>
    </source>
</evidence>
<proteinExistence type="predicted"/>
<dbReference type="InterPro" id="IPR003148">
    <property type="entry name" value="RCK_N"/>
</dbReference>
<keyword evidence="1" id="KW-0813">Transport</keyword>
<gene>
    <name evidence="4" type="ORF">A2Y64_08995</name>
</gene>
<dbReference type="GO" id="GO:0005886">
    <property type="term" value="C:plasma membrane"/>
    <property type="evidence" value="ECO:0007669"/>
    <property type="project" value="InterPro"/>
</dbReference>
<dbReference type="STRING" id="1817816.A2Y64_08995"/>
<dbReference type="SUPFAM" id="SSF51735">
    <property type="entry name" value="NAD(P)-binding Rossmann-fold domains"/>
    <property type="match status" value="1"/>
</dbReference>
<dbReference type="PRINTS" id="PR00335">
    <property type="entry name" value="KUPTAKETRKA"/>
</dbReference>